<sequence length="441" mass="46139">MSSADVLARGFRRAATEVSIGPDHSDTGGTPGMIRIAGTRHTRPRRTLLTTAVALVLAALPALPADAAPLYPTADPDPFYAQPADLSASSPGDVLEVRAMPPLAMFPDTRITLVKFRSTNSAGDPIAATTTVLQPAGHRRDEPVLSYQHIINGLGMQCSVSKVLYTDDPNLMVREAIFWNVALRRGWTLALPDHLGPQFAYGAAKLGGQVTLDGIRAVRQVEELQIAGSRVAMAGYSGGGMATAWAAALQPTYAPELPIAGAAMGGVPMNLVSMLEGLGFGAHPVFGLALAAGIGLEREYPQRFPISDQMNARGLAARASIADACTNDILGAGAGRGILDFAATTSMVDDPQARAVVEENSLALYPGAPSMPVFEWHSPTDALIPVDAITATTRRWCAAGTPVVTESTPTPDHLTAAVLGLPSALRWLDARLQGEPAPSTC</sequence>
<proteinExistence type="predicted"/>
<dbReference type="AlphaFoldDB" id="U5EIU1"/>
<dbReference type="SUPFAM" id="SSF53474">
    <property type="entry name" value="alpha/beta-Hydrolases"/>
    <property type="match status" value="1"/>
</dbReference>
<dbReference type="GO" id="GO:0004806">
    <property type="term" value="F:triacylglycerol lipase activity"/>
    <property type="evidence" value="ECO:0007669"/>
    <property type="project" value="InterPro"/>
</dbReference>
<dbReference type="EMBL" id="BAFO02000032">
    <property type="protein sequence ID" value="GAD86316.1"/>
    <property type="molecule type" value="Genomic_DNA"/>
</dbReference>
<dbReference type="Proteomes" id="UP000017048">
    <property type="component" value="Unassembled WGS sequence"/>
</dbReference>
<dbReference type="InterPro" id="IPR029058">
    <property type="entry name" value="AB_hydrolase_fold"/>
</dbReference>
<accession>U5EIU1</accession>
<dbReference type="Gene3D" id="3.40.50.1820">
    <property type="entry name" value="alpha/beta hydrolase"/>
    <property type="match status" value="1"/>
</dbReference>
<keyword evidence="2" id="KW-1185">Reference proteome</keyword>
<name>U5EIU1_NOCAS</name>
<gene>
    <name evidence="1" type="ORF">NCAST_32_08030</name>
</gene>
<dbReference type="PANTHER" id="PTHR34853:SF1">
    <property type="entry name" value="LIPASE 5"/>
    <property type="match status" value="1"/>
</dbReference>
<evidence type="ECO:0000313" key="1">
    <source>
        <dbReference type="EMBL" id="GAD86316.1"/>
    </source>
</evidence>
<dbReference type="PANTHER" id="PTHR34853">
    <property type="match status" value="1"/>
</dbReference>
<dbReference type="PIRSF" id="PIRSF029171">
    <property type="entry name" value="Esterase_LipA"/>
    <property type="match status" value="1"/>
</dbReference>
<protein>
    <submittedName>
        <fullName evidence="1">Lipase</fullName>
    </submittedName>
</protein>
<organism evidence="1 2">
    <name type="scientific">Nocardia asteroides NBRC 15531</name>
    <dbReference type="NCBI Taxonomy" id="1110697"/>
    <lineage>
        <taxon>Bacteria</taxon>
        <taxon>Bacillati</taxon>
        <taxon>Actinomycetota</taxon>
        <taxon>Actinomycetes</taxon>
        <taxon>Mycobacteriales</taxon>
        <taxon>Nocardiaceae</taxon>
        <taxon>Nocardia</taxon>
    </lineage>
</organism>
<dbReference type="GO" id="GO:0016042">
    <property type="term" value="P:lipid catabolic process"/>
    <property type="evidence" value="ECO:0007669"/>
    <property type="project" value="InterPro"/>
</dbReference>
<dbReference type="Pfam" id="PF03583">
    <property type="entry name" value="LIP"/>
    <property type="match status" value="1"/>
</dbReference>
<dbReference type="Gene3D" id="1.10.260.130">
    <property type="match status" value="1"/>
</dbReference>
<dbReference type="STRING" id="1824.SAMN05444423_102305"/>
<reference evidence="1 2" key="1">
    <citation type="journal article" date="2014" name="BMC Genomics">
        <title>Genome based analysis of type-I polyketide synthase and nonribosomal peptide synthetase gene clusters in seven strains of five representative Nocardia species.</title>
        <authorList>
            <person name="Komaki H."/>
            <person name="Ichikawa N."/>
            <person name="Hosoyama A."/>
            <person name="Takahashi-Nakaguchi A."/>
            <person name="Matsuzawa T."/>
            <person name="Suzuki K."/>
            <person name="Fujita N."/>
            <person name="Gonoi T."/>
        </authorList>
    </citation>
    <scope>NUCLEOTIDE SEQUENCE [LARGE SCALE GENOMIC DNA]</scope>
    <source>
        <strain evidence="1 2">NBRC 15531</strain>
    </source>
</reference>
<dbReference type="eggNOG" id="COG1506">
    <property type="taxonomic scope" value="Bacteria"/>
</dbReference>
<evidence type="ECO:0000313" key="2">
    <source>
        <dbReference type="Proteomes" id="UP000017048"/>
    </source>
</evidence>
<comment type="caution">
    <text evidence="1">The sequence shown here is derived from an EMBL/GenBank/DDBJ whole genome shotgun (WGS) entry which is preliminary data.</text>
</comment>
<dbReference type="InterPro" id="IPR005152">
    <property type="entry name" value="Lipase_secreted"/>
</dbReference>